<dbReference type="AlphaFoldDB" id="A0A7J6X1N1"/>
<comment type="caution">
    <text evidence="1">The sequence shown here is derived from an EMBL/GenBank/DDBJ whole genome shotgun (WGS) entry which is preliminary data.</text>
</comment>
<protein>
    <submittedName>
        <fullName evidence="1">Uncharacterized protein</fullName>
    </submittedName>
</protein>
<evidence type="ECO:0000313" key="1">
    <source>
        <dbReference type="EMBL" id="KAF5202688.1"/>
    </source>
</evidence>
<accession>A0A7J6X1N1</accession>
<dbReference type="EMBL" id="JABWDY010007763">
    <property type="protein sequence ID" value="KAF5202688.1"/>
    <property type="molecule type" value="Genomic_DNA"/>
</dbReference>
<dbReference type="Proteomes" id="UP000554482">
    <property type="component" value="Unassembled WGS sequence"/>
</dbReference>
<proteinExistence type="predicted"/>
<sequence>MKEAGRAIRTFLWFGDPSMRKGTTVAFEKMCKPLIEGGLGIGRLAEVNKALLMKLALKVIDGKDDFPLFMCHKYIDRYGDFIEYHKPNSLWLGLEHCLILWTTPNGLLALVRE</sequence>
<reference evidence="1 2" key="1">
    <citation type="submission" date="2020-06" db="EMBL/GenBank/DDBJ databases">
        <title>Transcriptomic and genomic resources for Thalictrum thalictroides and T. hernandezii: Facilitating candidate gene discovery in an emerging model plant lineage.</title>
        <authorList>
            <person name="Arias T."/>
            <person name="Riano-Pachon D.M."/>
            <person name="Di Stilio V.S."/>
        </authorList>
    </citation>
    <scope>NUCLEOTIDE SEQUENCE [LARGE SCALE GENOMIC DNA]</scope>
    <source>
        <strain evidence="2">cv. WT478/WT964</strain>
        <tissue evidence="1">Leaves</tissue>
    </source>
</reference>
<keyword evidence="2" id="KW-1185">Reference proteome</keyword>
<organism evidence="1 2">
    <name type="scientific">Thalictrum thalictroides</name>
    <name type="common">Rue-anemone</name>
    <name type="synonym">Anemone thalictroides</name>
    <dbReference type="NCBI Taxonomy" id="46969"/>
    <lineage>
        <taxon>Eukaryota</taxon>
        <taxon>Viridiplantae</taxon>
        <taxon>Streptophyta</taxon>
        <taxon>Embryophyta</taxon>
        <taxon>Tracheophyta</taxon>
        <taxon>Spermatophyta</taxon>
        <taxon>Magnoliopsida</taxon>
        <taxon>Ranunculales</taxon>
        <taxon>Ranunculaceae</taxon>
        <taxon>Thalictroideae</taxon>
        <taxon>Thalictrum</taxon>
    </lineage>
</organism>
<name>A0A7J6X1N1_THATH</name>
<dbReference type="OrthoDB" id="1938246at2759"/>
<gene>
    <name evidence="1" type="ORF">FRX31_007725</name>
</gene>
<evidence type="ECO:0000313" key="2">
    <source>
        <dbReference type="Proteomes" id="UP000554482"/>
    </source>
</evidence>